<dbReference type="GO" id="GO:0016251">
    <property type="term" value="F:RNA polymerase II general transcription initiation factor activity"/>
    <property type="evidence" value="ECO:0007669"/>
    <property type="project" value="TreeGrafter"/>
</dbReference>
<comment type="subcellular location">
    <subcellularLocation>
        <location evidence="1">Nucleus</location>
    </subcellularLocation>
</comment>
<comment type="similarity">
    <text evidence="2">Belongs to the TAF4 family.</text>
</comment>
<feature type="compositionally biased region" description="Basic and acidic residues" evidence="7">
    <location>
        <begin position="468"/>
        <end position="478"/>
    </location>
</feature>
<keyword evidence="10" id="KW-1185">Reference proteome</keyword>
<dbReference type="PANTHER" id="PTHR15138:SF14">
    <property type="entry name" value="TRANSCRIPTION INITIATION FACTOR TFIID SUBUNIT 4"/>
    <property type="match status" value="1"/>
</dbReference>
<dbReference type="PANTHER" id="PTHR15138">
    <property type="entry name" value="TRANSCRIPTION INITIATION FACTOR TFIID SUBUNIT 4"/>
    <property type="match status" value="1"/>
</dbReference>
<dbReference type="GO" id="GO:0003677">
    <property type="term" value="F:DNA binding"/>
    <property type="evidence" value="ECO:0007669"/>
    <property type="project" value="TreeGrafter"/>
</dbReference>
<keyword evidence="5" id="KW-0539">Nucleus</keyword>
<evidence type="ECO:0000256" key="6">
    <source>
        <dbReference type="SAM" id="Coils"/>
    </source>
</evidence>
<dbReference type="InterPro" id="IPR045144">
    <property type="entry name" value="TAF4"/>
</dbReference>
<evidence type="ECO:0000256" key="7">
    <source>
        <dbReference type="SAM" id="MobiDB-lite"/>
    </source>
</evidence>
<dbReference type="InterPro" id="IPR007900">
    <property type="entry name" value="TAF4_C"/>
</dbReference>
<dbReference type="AlphaFoldDB" id="A0A2G5CLH8"/>
<evidence type="ECO:0000259" key="8">
    <source>
        <dbReference type="PROSITE" id="PS51879"/>
    </source>
</evidence>
<evidence type="ECO:0000256" key="1">
    <source>
        <dbReference type="ARBA" id="ARBA00004123"/>
    </source>
</evidence>
<dbReference type="Pfam" id="PF05236">
    <property type="entry name" value="TAF4"/>
    <property type="match status" value="2"/>
</dbReference>
<dbReference type="CDD" id="cd08045">
    <property type="entry name" value="HFD_TAF4"/>
    <property type="match status" value="1"/>
</dbReference>
<proteinExistence type="inferred from homology"/>
<dbReference type="GO" id="GO:0005669">
    <property type="term" value="C:transcription factor TFIID complex"/>
    <property type="evidence" value="ECO:0007669"/>
    <property type="project" value="InterPro"/>
</dbReference>
<dbReference type="OrthoDB" id="21060at2759"/>
<accession>A0A2G5CLH8</accession>
<protein>
    <recommendedName>
        <fullName evidence="8">RST domain-containing protein</fullName>
    </recommendedName>
</protein>
<organism evidence="9 10">
    <name type="scientific">Aquilegia coerulea</name>
    <name type="common">Rocky mountain columbine</name>
    <dbReference type="NCBI Taxonomy" id="218851"/>
    <lineage>
        <taxon>Eukaryota</taxon>
        <taxon>Viridiplantae</taxon>
        <taxon>Streptophyta</taxon>
        <taxon>Embryophyta</taxon>
        <taxon>Tracheophyta</taxon>
        <taxon>Spermatophyta</taxon>
        <taxon>Magnoliopsida</taxon>
        <taxon>Ranunculales</taxon>
        <taxon>Ranunculaceae</taxon>
        <taxon>Thalictroideae</taxon>
        <taxon>Aquilegia</taxon>
    </lineage>
</organism>
<evidence type="ECO:0000313" key="10">
    <source>
        <dbReference type="Proteomes" id="UP000230069"/>
    </source>
</evidence>
<keyword evidence="3" id="KW-0805">Transcription regulation</keyword>
<sequence length="531" mass="61267">MPTRGSCIQMEFIQHKYTDNHQEKVGFAKEQWLQLSQQIESHDSQQQRLTAPDFLEITVQDGTKSSGQNLGSCSDDQNKILVHKMNNQHISTTEQFSSSAIRLSILLQTVIPHLDKSQLRQLQLLVLKHQRREIHRDKFLMCFRLLVGRQFLFRQIQELQKQTQPSTAKTSLKRHAISKEPLKAPDSYSLPPCKRIKVFGVFLEQSTEEVNDISGVNIRGEENQLLAEHEEECQTLKKAQMFVQEEEKLILQKTPLRRKLAEIISKYDITCISNNVERCLSICVEKRMRGLISDLIRLSKMRVDFEMSTHQTLIISDVHHQVQMMKCKEVEVYEGRQAEENAMLQNATEANKVREDNISATTASDAVQTAVGQNDILLKWQLMAKQARQKRGHRMLGNEVEEDNTRAIKWQRMAANIAVRTAVGGDDMQLKWQLMAEQARQKVEGRECKDAQPTKDENQVVLSTPRRPSRDSQEHENKNSFAANNAPRPITSREKPVRHLSARDVIAFLEREPQMSKSALLYRLYEDVHTK</sequence>
<reference evidence="9 10" key="1">
    <citation type="submission" date="2017-09" db="EMBL/GenBank/DDBJ databases">
        <title>WGS assembly of Aquilegia coerulea Goldsmith.</title>
        <authorList>
            <person name="Hodges S."/>
            <person name="Kramer E."/>
            <person name="Nordborg M."/>
            <person name="Tomkins J."/>
            <person name="Borevitz J."/>
            <person name="Derieg N."/>
            <person name="Yan J."/>
            <person name="Mihaltcheva S."/>
            <person name="Hayes R.D."/>
            <person name="Rokhsar D."/>
        </authorList>
    </citation>
    <scope>NUCLEOTIDE SEQUENCE [LARGE SCALE GENOMIC DNA]</scope>
    <source>
        <strain evidence="10">cv. Goldsmith</strain>
    </source>
</reference>
<feature type="coiled-coil region" evidence="6">
    <location>
        <begin position="219"/>
        <end position="246"/>
    </location>
</feature>
<name>A0A2G5CLH8_AQUCA</name>
<dbReference type="STRING" id="218851.A0A2G5CLH8"/>
<gene>
    <name evidence="9" type="ORF">AQUCO_04500045v1</name>
</gene>
<feature type="region of interest" description="Disordered" evidence="7">
    <location>
        <begin position="443"/>
        <end position="496"/>
    </location>
</feature>
<evidence type="ECO:0000256" key="4">
    <source>
        <dbReference type="ARBA" id="ARBA00023163"/>
    </source>
</evidence>
<evidence type="ECO:0000256" key="2">
    <source>
        <dbReference type="ARBA" id="ARBA00006178"/>
    </source>
</evidence>
<keyword evidence="4" id="KW-0804">Transcription</keyword>
<evidence type="ECO:0000256" key="3">
    <source>
        <dbReference type="ARBA" id="ARBA00023015"/>
    </source>
</evidence>
<dbReference type="GO" id="GO:0006367">
    <property type="term" value="P:transcription initiation at RNA polymerase II promoter"/>
    <property type="evidence" value="ECO:0007669"/>
    <property type="project" value="TreeGrafter"/>
</dbReference>
<dbReference type="Proteomes" id="UP000230069">
    <property type="component" value="Unassembled WGS sequence"/>
</dbReference>
<feature type="compositionally biased region" description="Basic and acidic residues" evidence="7">
    <location>
        <begin position="443"/>
        <end position="458"/>
    </location>
</feature>
<dbReference type="PROSITE" id="PS51879">
    <property type="entry name" value="RST"/>
    <property type="match status" value="1"/>
</dbReference>
<evidence type="ECO:0000256" key="5">
    <source>
        <dbReference type="ARBA" id="ARBA00023242"/>
    </source>
</evidence>
<dbReference type="InParanoid" id="A0A2G5CLH8"/>
<feature type="domain" description="RST" evidence="8">
    <location>
        <begin position="94"/>
        <end position="165"/>
    </location>
</feature>
<keyword evidence="6" id="KW-0175">Coiled coil</keyword>
<dbReference type="InterPro" id="IPR022003">
    <property type="entry name" value="RST"/>
</dbReference>
<dbReference type="Pfam" id="PF12174">
    <property type="entry name" value="RST"/>
    <property type="match status" value="1"/>
</dbReference>
<dbReference type="EMBL" id="KZ305062">
    <property type="protein sequence ID" value="PIA32172.1"/>
    <property type="molecule type" value="Genomic_DNA"/>
</dbReference>
<evidence type="ECO:0000313" key="9">
    <source>
        <dbReference type="EMBL" id="PIA32172.1"/>
    </source>
</evidence>